<feature type="compositionally biased region" description="Basic and acidic residues" evidence="2">
    <location>
        <begin position="162"/>
        <end position="174"/>
    </location>
</feature>
<dbReference type="EMBL" id="CAWYQH010000141">
    <property type="protein sequence ID" value="CAK8694211.1"/>
    <property type="molecule type" value="Genomic_DNA"/>
</dbReference>
<dbReference type="PANTHER" id="PTHR12232">
    <property type="entry name" value="SH3 DOMAIN-BINDING GLUTAMIC ACID-RICH-LIKE PROTEIN"/>
    <property type="match status" value="1"/>
</dbReference>
<feature type="compositionally biased region" description="Polar residues" evidence="2">
    <location>
        <begin position="119"/>
        <end position="134"/>
    </location>
</feature>
<feature type="compositionally biased region" description="Polar residues" evidence="2">
    <location>
        <begin position="179"/>
        <end position="191"/>
    </location>
</feature>
<comment type="similarity">
    <text evidence="1">Belongs to the SH3BGR family.</text>
</comment>
<gene>
    <name evidence="3" type="ORF">CVLEPA_LOCUS27600</name>
</gene>
<dbReference type="SUPFAM" id="SSF52833">
    <property type="entry name" value="Thioredoxin-like"/>
    <property type="match status" value="1"/>
</dbReference>
<dbReference type="InterPro" id="IPR036249">
    <property type="entry name" value="Thioredoxin-like_sf"/>
</dbReference>
<feature type="region of interest" description="Disordered" evidence="2">
    <location>
        <begin position="99"/>
        <end position="238"/>
    </location>
</feature>
<feature type="compositionally biased region" description="Polar residues" evidence="2">
    <location>
        <begin position="206"/>
        <end position="216"/>
    </location>
</feature>
<dbReference type="InterPro" id="IPR006993">
    <property type="entry name" value="Glut_rich_SH3-bd"/>
</dbReference>
<dbReference type="PANTHER" id="PTHR12232:SF15">
    <property type="entry name" value="SH3 DOMAIN-BINDING GLUTAMIC ACID-RICH PROTEIN HOMOLOG"/>
    <property type="match status" value="1"/>
</dbReference>
<keyword evidence="4" id="KW-1185">Reference proteome</keyword>
<dbReference type="Gene3D" id="3.40.30.10">
    <property type="entry name" value="Glutaredoxin"/>
    <property type="match status" value="1"/>
</dbReference>
<proteinExistence type="inferred from homology"/>
<sequence length="238" mass="26305">MVIRIYWASVTGNRKIDGDQTRLRYVIESLNISSEWIDITTDPLIRSKMREECGNPKALPPQIFNEFRYLGEVPDMDEYVEQDRTLEWFGLDDAAKEGTTEIDGTLPNGVEKLTGDANDATNNPRAQASPTSSIENEKPPSPKEPLPPPSRKNVLAAAGAFEEIKSSPRADKPKVVFPQSRTLNSDPPSKSSMDEERRRRILGLSASDNANTTAVTKLSAKKDMPNGNRDASKMSVAT</sequence>
<dbReference type="Proteomes" id="UP001642483">
    <property type="component" value="Unassembled WGS sequence"/>
</dbReference>
<evidence type="ECO:0000256" key="1">
    <source>
        <dbReference type="ARBA" id="ARBA00007764"/>
    </source>
</evidence>
<dbReference type="Pfam" id="PF04908">
    <property type="entry name" value="SH3BGR"/>
    <property type="match status" value="1"/>
</dbReference>
<accession>A0ABP0GR47</accession>
<dbReference type="InterPro" id="IPR051033">
    <property type="entry name" value="SH3BGR"/>
</dbReference>
<evidence type="ECO:0000256" key="2">
    <source>
        <dbReference type="SAM" id="MobiDB-lite"/>
    </source>
</evidence>
<organism evidence="3 4">
    <name type="scientific">Clavelina lepadiformis</name>
    <name type="common">Light-bulb sea squirt</name>
    <name type="synonym">Ascidia lepadiformis</name>
    <dbReference type="NCBI Taxonomy" id="159417"/>
    <lineage>
        <taxon>Eukaryota</taxon>
        <taxon>Metazoa</taxon>
        <taxon>Chordata</taxon>
        <taxon>Tunicata</taxon>
        <taxon>Ascidiacea</taxon>
        <taxon>Aplousobranchia</taxon>
        <taxon>Clavelinidae</taxon>
        <taxon>Clavelina</taxon>
    </lineage>
</organism>
<protein>
    <submittedName>
        <fullName evidence="3">Uncharacterized protein</fullName>
    </submittedName>
</protein>
<name>A0ABP0GR47_CLALP</name>
<evidence type="ECO:0000313" key="3">
    <source>
        <dbReference type="EMBL" id="CAK8694211.1"/>
    </source>
</evidence>
<reference evidence="3 4" key="1">
    <citation type="submission" date="2024-02" db="EMBL/GenBank/DDBJ databases">
        <authorList>
            <person name="Daric V."/>
            <person name="Darras S."/>
        </authorList>
    </citation>
    <scope>NUCLEOTIDE SEQUENCE [LARGE SCALE GENOMIC DNA]</scope>
</reference>
<evidence type="ECO:0000313" key="4">
    <source>
        <dbReference type="Proteomes" id="UP001642483"/>
    </source>
</evidence>
<comment type="caution">
    <text evidence="3">The sequence shown here is derived from an EMBL/GenBank/DDBJ whole genome shotgun (WGS) entry which is preliminary data.</text>
</comment>